<evidence type="ECO:0000256" key="6">
    <source>
        <dbReference type="ARBA" id="ARBA00015850"/>
    </source>
</evidence>
<evidence type="ECO:0000256" key="12">
    <source>
        <dbReference type="ARBA" id="ARBA00022989"/>
    </source>
</evidence>
<dbReference type="UniPathway" id="UPA00148">
    <property type="reaction ID" value="UER00238"/>
</dbReference>
<name>A0A143HGK1_9BACL</name>
<feature type="transmembrane region" description="Helical" evidence="19">
    <location>
        <begin position="205"/>
        <end position="222"/>
    </location>
</feature>
<dbReference type="GO" id="GO:0005886">
    <property type="term" value="C:plasma membrane"/>
    <property type="evidence" value="ECO:0007669"/>
    <property type="project" value="UniProtKB-SubCell"/>
</dbReference>
<comment type="catalytic activity">
    <reaction evidence="18 19">
        <text>alpha-ribazole 5'-phosphate + adenosylcob(III)inamide-GDP = adenosylcob(III)alamin 5'-phosphate + GMP + H(+)</text>
        <dbReference type="Rhea" id="RHEA:23560"/>
        <dbReference type="ChEBI" id="CHEBI:15378"/>
        <dbReference type="ChEBI" id="CHEBI:57918"/>
        <dbReference type="ChEBI" id="CHEBI:58115"/>
        <dbReference type="ChEBI" id="CHEBI:60487"/>
        <dbReference type="ChEBI" id="CHEBI:60493"/>
        <dbReference type="EC" id="2.7.8.26"/>
    </reaction>
</comment>
<keyword evidence="8 19" id="KW-0169">Cobalamin biosynthesis</keyword>
<comment type="catalytic activity">
    <reaction evidence="17 19">
        <text>alpha-ribazole + adenosylcob(III)inamide-GDP = adenosylcob(III)alamin + GMP + H(+)</text>
        <dbReference type="Rhea" id="RHEA:16049"/>
        <dbReference type="ChEBI" id="CHEBI:10329"/>
        <dbReference type="ChEBI" id="CHEBI:15378"/>
        <dbReference type="ChEBI" id="CHEBI:18408"/>
        <dbReference type="ChEBI" id="CHEBI:58115"/>
        <dbReference type="ChEBI" id="CHEBI:60487"/>
        <dbReference type="EC" id="2.7.8.26"/>
    </reaction>
</comment>
<dbReference type="InterPro" id="IPR003805">
    <property type="entry name" value="CobS"/>
</dbReference>
<feature type="transmembrane region" description="Helical" evidence="19">
    <location>
        <begin position="109"/>
        <end position="127"/>
    </location>
</feature>
<comment type="pathway">
    <text evidence="3 19">Cofactor biosynthesis; adenosylcobalamin biosynthesis; adenosylcobalamin from cob(II)yrinate a,c-diamide: step 7/7.</text>
</comment>
<evidence type="ECO:0000256" key="5">
    <source>
        <dbReference type="ARBA" id="ARBA00013200"/>
    </source>
</evidence>
<dbReference type="EMBL" id="CP014806">
    <property type="protein sequence ID" value="AMX00868.1"/>
    <property type="molecule type" value="Genomic_DNA"/>
</dbReference>
<feature type="transmembrane region" description="Helical" evidence="19">
    <location>
        <begin position="180"/>
        <end position="199"/>
    </location>
</feature>
<dbReference type="PANTHER" id="PTHR34148">
    <property type="entry name" value="ADENOSYLCOBINAMIDE-GDP RIBAZOLETRANSFERASE"/>
    <property type="match status" value="1"/>
</dbReference>
<keyword evidence="21" id="KW-1185">Reference proteome</keyword>
<dbReference type="Proteomes" id="UP000076021">
    <property type="component" value="Chromosome"/>
</dbReference>
<evidence type="ECO:0000256" key="18">
    <source>
        <dbReference type="ARBA" id="ARBA00049504"/>
    </source>
</evidence>
<reference evidence="20 21" key="1">
    <citation type="journal article" date="2016" name="Genome Announc.">
        <title>Whole-Genome Sequence of Rummeliibacillus stabekisii Strain PP9 Isolated from Antarctic Soil.</title>
        <authorList>
            <person name="da Mota F.F."/>
            <person name="Vollu R.E."/>
            <person name="Jurelevicius D."/>
            <person name="Seldin L."/>
        </authorList>
    </citation>
    <scope>NUCLEOTIDE SEQUENCE [LARGE SCALE GENOMIC DNA]</scope>
    <source>
        <strain evidence="20 21">PP9</strain>
    </source>
</reference>
<organism evidence="20 21">
    <name type="scientific">Rummeliibacillus stabekisii</name>
    <dbReference type="NCBI Taxonomy" id="241244"/>
    <lineage>
        <taxon>Bacteria</taxon>
        <taxon>Bacillati</taxon>
        <taxon>Bacillota</taxon>
        <taxon>Bacilli</taxon>
        <taxon>Bacillales</taxon>
        <taxon>Caryophanaceae</taxon>
        <taxon>Rummeliibacillus</taxon>
    </lineage>
</organism>
<proteinExistence type="inferred from homology"/>
<evidence type="ECO:0000256" key="8">
    <source>
        <dbReference type="ARBA" id="ARBA00022573"/>
    </source>
</evidence>
<keyword evidence="13 19" id="KW-0472">Membrane</keyword>
<feature type="transmembrane region" description="Helical" evidence="19">
    <location>
        <begin position="234"/>
        <end position="252"/>
    </location>
</feature>
<evidence type="ECO:0000256" key="3">
    <source>
        <dbReference type="ARBA" id="ARBA00004663"/>
    </source>
</evidence>
<comment type="similarity">
    <text evidence="4 19">Belongs to the CobS family.</text>
</comment>
<dbReference type="AlphaFoldDB" id="A0A143HGK1"/>
<comment type="cofactor">
    <cofactor evidence="1 19">
        <name>Mg(2+)</name>
        <dbReference type="ChEBI" id="CHEBI:18420"/>
    </cofactor>
</comment>
<evidence type="ECO:0000256" key="17">
    <source>
        <dbReference type="ARBA" id="ARBA00048623"/>
    </source>
</evidence>
<reference evidence="21" key="2">
    <citation type="submission" date="2016-03" db="EMBL/GenBank/DDBJ databases">
        <authorList>
            <person name="Ploux O."/>
        </authorList>
    </citation>
    <scope>NUCLEOTIDE SEQUENCE [LARGE SCALE GENOMIC DNA]</scope>
    <source>
        <strain evidence="21">PP9</strain>
    </source>
</reference>
<sequence length="254" mass="28841">MTNGLLLALQFFSILPIHKEIPMTKKTVTAMFVVFPWLGALIGFVLSIVYYLLHTYTDISPLLLSFILISGYVICSGGLHLDGYVDTSDAYFSYRDKKKRLEILDDPRTGAFGAISLVFLILAKIFFLTELLAKPSFHWIWLIAVPFLSRLCMSIYFICTRTSKEKGLAHFFKQHLHMKYWLIGTVCSMIVGGALFIWLSGTWAILFLLFMIVLAALIYRWWSLQQFSGSSGDLLGALIEGMEAILWIVLLLCI</sequence>
<keyword evidence="7 19" id="KW-1003">Cell membrane</keyword>
<evidence type="ECO:0000256" key="15">
    <source>
        <dbReference type="ARBA" id="ARBA00032605"/>
    </source>
</evidence>
<dbReference type="Pfam" id="PF02654">
    <property type="entry name" value="CobS"/>
    <property type="match status" value="1"/>
</dbReference>
<keyword evidence="12 19" id="KW-1133">Transmembrane helix</keyword>
<keyword evidence="10 19" id="KW-0812">Transmembrane</keyword>
<protein>
    <recommendedName>
        <fullName evidence="6 19">Adenosylcobinamide-GDP ribazoletransferase</fullName>
        <ecNumber evidence="5 19">2.7.8.26</ecNumber>
    </recommendedName>
    <alternativeName>
        <fullName evidence="16 19">Cobalamin synthase</fullName>
    </alternativeName>
    <alternativeName>
        <fullName evidence="15 19">Cobalamin-5'-phosphate synthase</fullName>
    </alternativeName>
</protein>
<feature type="transmembrane region" description="Helical" evidence="19">
    <location>
        <begin position="139"/>
        <end position="159"/>
    </location>
</feature>
<comment type="function">
    <text evidence="14 19">Joins adenosylcobinamide-GDP and alpha-ribazole to generate adenosylcobalamin (Ado-cobalamin). Also synthesizes adenosylcobalamin 5'-phosphate from adenosylcobinamide-GDP and alpha-ribazole 5'-phosphate.</text>
</comment>
<evidence type="ECO:0000313" key="21">
    <source>
        <dbReference type="Proteomes" id="UP000076021"/>
    </source>
</evidence>
<dbReference type="GO" id="GO:0051073">
    <property type="term" value="F:adenosylcobinamide-GDP ribazoletransferase activity"/>
    <property type="evidence" value="ECO:0007669"/>
    <property type="project" value="UniProtKB-UniRule"/>
</dbReference>
<dbReference type="RefSeq" id="WP_066791693.1">
    <property type="nucleotide sequence ID" value="NZ_CP014806.1"/>
</dbReference>
<dbReference type="EC" id="2.7.8.26" evidence="5 19"/>
<gene>
    <name evidence="19" type="primary">cobS</name>
    <name evidence="20" type="ORF">ATY39_16670</name>
</gene>
<evidence type="ECO:0000256" key="4">
    <source>
        <dbReference type="ARBA" id="ARBA00010561"/>
    </source>
</evidence>
<dbReference type="KEGG" id="rst:ATY39_16670"/>
<dbReference type="HAMAP" id="MF_00719">
    <property type="entry name" value="CobS"/>
    <property type="match status" value="1"/>
</dbReference>
<dbReference type="OrthoDB" id="9794626at2"/>
<evidence type="ECO:0000256" key="19">
    <source>
        <dbReference type="HAMAP-Rule" id="MF_00719"/>
    </source>
</evidence>
<evidence type="ECO:0000256" key="1">
    <source>
        <dbReference type="ARBA" id="ARBA00001946"/>
    </source>
</evidence>
<evidence type="ECO:0000256" key="11">
    <source>
        <dbReference type="ARBA" id="ARBA00022842"/>
    </source>
</evidence>
<evidence type="ECO:0000256" key="2">
    <source>
        <dbReference type="ARBA" id="ARBA00004651"/>
    </source>
</evidence>
<evidence type="ECO:0000256" key="16">
    <source>
        <dbReference type="ARBA" id="ARBA00032853"/>
    </source>
</evidence>
<feature type="transmembrane region" description="Helical" evidence="19">
    <location>
        <begin position="29"/>
        <end position="53"/>
    </location>
</feature>
<evidence type="ECO:0000256" key="10">
    <source>
        <dbReference type="ARBA" id="ARBA00022692"/>
    </source>
</evidence>
<accession>A0A143HGK1</accession>
<evidence type="ECO:0000256" key="13">
    <source>
        <dbReference type="ARBA" id="ARBA00023136"/>
    </source>
</evidence>
<dbReference type="PANTHER" id="PTHR34148:SF1">
    <property type="entry name" value="ADENOSYLCOBINAMIDE-GDP RIBAZOLETRANSFERASE"/>
    <property type="match status" value="1"/>
</dbReference>
<dbReference type="STRING" id="241244.ATY39_16670"/>
<evidence type="ECO:0000256" key="14">
    <source>
        <dbReference type="ARBA" id="ARBA00025228"/>
    </source>
</evidence>
<comment type="subcellular location">
    <subcellularLocation>
        <location evidence="2 19">Cell membrane</location>
        <topology evidence="2 19">Multi-pass membrane protein</topology>
    </subcellularLocation>
</comment>
<evidence type="ECO:0000256" key="7">
    <source>
        <dbReference type="ARBA" id="ARBA00022475"/>
    </source>
</evidence>
<dbReference type="GO" id="GO:0009236">
    <property type="term" value="P:cobalamin biosynthetic process"/>
    <property type="evidence" value="ECO:0007669"/>
    <property type="project" value="UniProtKB-UniRule"/>
</dbReference>
<dbReference type="GO" id="GO:0008818">
    <property type="term" value="F:cobalamin 5'-phosphate synthase activity"/>
    <property type="evidence" value="ECO:0007669"/>
    <property type="project" value="UniProtKB-UniRule"/>
</dbReference>
<evidence type="ECO:0000313" key="20">
    <source>
        <dbReference type="EMBL" id="AMX00868.1"/>
    </source>
</evidence>
<dbReference type="NCBIfam" id="TIGR00317">
    <property type="entry name" value="cobS"/>
    <property type="match status" value="1"/>
</dbReference>
<keyword evidence="11 19" id="KW-0460">Magnesium</keyword>
<evidence type="ECO:0000256" key="9">
    <source>
        <dbReference type="ARBA" id="ARBA00022679"/>
    </source>
</evidence>
<keyword evidence="9 19" id="KW-0808">Transferase</keyword>